<dbReference type="AlphaFoldDB" id="A0A6G7CI36"/>
<dbReference type="Proteomes" id="UP000503003">
    <property type="component" value="Chromosome 1"/>
</dbReference>
<dbReference type="EMBL" id="CP049331">
    <property type="protein sequence ID" value="QIH41759.1"/>
    <property type="molecule type" value="Genomic_DNA"/>
</dbReference>
<sequence length="569" mass="65512">MSGAASLNDFKLLNIKCKKYFDLYSKGAVFAKQPENDKLKERFGFYLFMLESLCDEKDLDRISDIITDTEYNAYLTGNRFNDQGIDAIYINDESKEILLFNFKFRESFKPGQMQSSNEAFVSTKLVNCILNGNSDGLEGKLKSLVDDAIERLNSNDVWKTSLYMLSNEAVPINNDETAIQQLKDFYDMEVISICLPQIKSMMSIRPKPISSELIIDNDALMSYSENTISTSKSYIVRLNAADIIRITCKNQELRNNYNCEKIEVLAKERIDYGVLFDNVRGFVQKSKYNEAIARSLKEDPSKFFMYNNGMTIVAKDIKAEPVNGNKKVRISISDFQVLNGGQTLRTLHNFNAQDDSHISEFLSKSEVLVRIFNASNSDAVNKIAEYTNSQNSISNVDLKSLSTLQIQLEQLLDEHDIIYSRKNGDTGMNDQKNYKYKISMELFGQILFAIQGNPEKSSNQKQHIFGKYYDDIFSERNFNISDAPEIIESYFDIKKSYDSVKESLQKIEQKVFYILYMRKVRSDLDNQACIDELERILELFEPSKKKITDARKMIQVRFKDFLNEQLGVC</sequence>
<dbReference type="RefSeq" id="WP_043854073.1">
    <property type="nucleotide sequence ID" value="NZ_CP049331.1"/>
</dbReference>
<evidence type="ECO:0000313" key="2">
    <source>
        <dbReference type="EMBL" id="QIH41759.1"/>
    </source>
</evidence>
<accession>A0A6G7CI36</accession>
<organism evidence="2 3">
    <name type="scientific">Vibrio ziniensis</name>
    <dbReference type="NCBI Taxonomy" id="2711221"/>
    <lineage>
        <taxon>Bacteria</taxon>
        <taxon>Pseudomonadati</taxon>
        <taxon>Pseudomonadota</taxon>
        <taxon>Gammaproteobacteria</taxon>
        <taxon>Vibrionales</taxon>
        <taxon>Vibrionaceae</taxon>
        <taxon>Vibrio</taxon>
    </lineage>
</organism>
<dbReference type="Pfam" id="PF10592">
    <property type="entry name" value="AIPR"/>
    <property type="match status" value="1"/>
</dbReference>
<gene>
    <name evidence="2" type="ORF">G5S32_07050</name>
</gene>
<keyword evidence="3" id="KW-1185">Reference proteome</keyword>
<dbReference type="InterPro" id="IPR018891">
    <property type="entry name" value="AIPR_C"/>
</dbReference>
<evidence type="ECO:0000313" key="3">
    <source>
        <dbReference type="Proteomes" id="UP000503003"/>
    </source>
</evidence>
<feature type="domain" description="Abortive phage infection protein C-terminal" evidence="1">
    <location>
        <begin position="275"/>
        <end position="564"/>
    </location>
</feature>
<evidence type="ECO:0000259" key="1">
    <source>
        <dbReference type="Pfam" id="PF10592"/>
    </source>
</evidence>
<reference evidence="2 3" key="1">
    <citation type="submission" date="2020-02" db="EMBL/GenBank/DDBJ databases">
        <title>A complete genome of a marine bacterium Vibrio sp. ZWAL4003 isolated from the mangrove sediment with the ability to degrade polysaccharides.</title>
        <authorList>
            <person name="Wu J."/>
            <person name="Qu W."/>
            <person name="Zeng R."/>
        </authorList>
    </citation>
    <scope>NUCLEOTIDE SEQUENCE [LARGE SCALE GENOMIC DNA]</scope>
    <source>
        <strain evidence="2 3">ZWAL4003</strain>
    </source>
</reference>
<protein>
    <submittedName>
        <fullName evidence="2">AIPR family protein</fullName>
    </submittedName>
</protein>
<dbReference type="KEGG" id="vzi:G5S32_07050"/>
<name>A0A6G7CI36_9VIBR</name>
<proteinExistence type="predicted"/>